<proteinExistence type="inferred from homology"/>
<keyword evidence="6 7" id="KW-0472">Membrane</keyword>
<comment type="subcellular location">
    <subcellularLocation>
        <location evidence="1">Cell membrane</location>
        <topology evidence="1">Multi-pass membrane protein</topology>
    </subcellularLocation>
</comment>
<dbReference type="OrthoDB" id="9793283at2"/>
<dbReference type="PRINTS" id="PR01035">
    <property type="entry name" value="TCRTETA"/>
</dbReference>
<dbReference type="InterPro" id="IPR036259">
    <property type="entry name" value="MFS_trans_sf"/>
</dbReference>
<comment type="caution">
    <text evidence="9">The sequence shown here is derived from an EMBL/GenBank/DDBJ whole genome shotgun (WGS) entry which is preliminary data.</text>
</comment>
<feature type="transmembrane region" description="Helical" evidence="7">
    <location>
        <begin position="108"/>
        <end position="130"/>
    </location>
</feature>
<keyword evidence="10" id="KW-1185">Reference proteome</keyword>
<dbReference type="Gene3D" id="1.20.1250.20">
    <property type="entry name" value="MFS general substrate transporter like domains"/>
    <property type="match status" value="2"/>
</dbReference>
<evidence type="ECO:0000313" key="10">
    <source>
        <dbReference type="Proteomes" id="UP000322244"/>
    </source>
</evidence>
<keyword evidence="4 7" id="KW-0812">Transmembrane</keyword>
<comment type="similarity">
    <text evidence="2">Belongs to the major facilitator superfamily. TCR/Tet family.</text>
</comment>
<feature type="transmembrane region" description="Helical" evidence="7">
    <location>
        <begin position="45"/>
        <end position="70"/>
    </location>
</feature>
<reference evidence="9 10" key="1">
    <citation type="submission" date="2019-07" db="EMBL/GenBank/DDBJ databases">
        <title>Rhodococcus cavernicolus sp. nov., isolated from a cave.</title>
        <authorList>
            <person name="Lee S.D."/>
        </authorList>
    </citation>
    <scope>NUCLEOTIDE SEQUENCE [LARGE SCALE GENOMIC DNA]</scope>
    <source>
        <strain evidence="9 10">C1-24</strain>
    </source>
</reference>
<dbReference type="GO" id="GO:0022857">
    <property type="term" value="F:transmembrane transporter activity"/>
    <property type="evidence" value="ECO:0007669"/>
    <property type="project" value="InterPro"/>
</dbReference>
<evidence type="ECO:0000256" key="6">
    <source>
        <dbReference type="ARBA" id="ARBA00023136"/>
    </source>
</evidence>
<evidence type="ECO:0000256" key="2">
    <source>
        <dbReference type="ARBA" id="ARBA00007520"/>
    </source>
</evidence>
<keyword evidence="3" id="KW-1003">Cell membrane</keyword>
<dbReference type="InterPro" id="IPR050189">
    <property type="entry name" value="MFS_Efflux_Transporters"/>
</dbReference>
<dbReference type="AlphaFoldDB" id="A0A5A7SIQ6"/>
<dbReference type="PANTHER" id="PTHR43124:SF3">
    <property type="entry name" value="CHLORAMPHENICOL EFFLUX PUMP RV0191"/>
    <property type="match status" value="1"/>
</dbReference>
<feature type="transmembrane region" description="Helical" evidence="7">
    <location>
        <begin position="18"/>
        <end position="39"/>
    </location>
</feature>
<feature type="transmembrane region" description="Helical" evidence="7">
    <location>
        <begin position="254"/>
        <end position="273"/>
    </location>
</feature>
<feature type="transmembrane region" description="Helical" evidence="7">
    <location>
        <begin position="372"/>
        <end position="393"/>
    </location>
</feature>
<dbReference type="PANTHER" id="PTHR43124">
    <property type="entry name" value="PURINE EFFLUX PUMP PBUE"/>
    <property type="match status" value="1"/>
</dbReference>
<organism evidence="9 10">
    <name type="scientific">Antrihabitans cavernicola</name>
    <dbReference type="NCBI Taxonomy" id="2495913"/>
    <lineage>
        <taxon>Bacteria</taxon>
        <taxon>Bacillati</taxon>
        <taxon>Actinomycetota</taxon>
        <taxon>Actinomycetes</taxon>
        <taxon>Mycobacteriales</taxon>
        <taxon>Nocardiaceae</taxon>
        <taxon>Antrihabitans</taxon>
    </lineage>
</organism>
<feature type="transmembrane region" description="Helical" evidence="7">
    <location>
        <begin position="308"/>
        <end position="324"/>
    </location>
</feature>
<feature type="transmembrane region" description="Helical" evidence="7">
    <location>
        <begin position="285"/>
        <end position="302"/>
    </location>
</feature>
<feature type="transmembrane region" description="Helical" evidence="7">
    <location>
        <begin position="82"/>
        <end position="102"/>
    </location>
</feature>
<feature type="transmembrane region" description="Helical" evidence="7">
    <location>
        <begin position="142"/>
        <end position="166"/>
    </location>
</feature>
<evidence type="ECO:0000256" key="3">
    <source>
        <dbReference type="ARBA" id="ARBA00022475"/>
    </source>
</evidence>
<protein>
    <submittedName>
        <fullName evidence="9">MFS transporter</fullName>
    </submittedName>
</protein>
<evidence type="ECO:0000256" key="7">
    <source>
        <dbReference type="SAM" id="Phobius"/>
    </source>
</evidence>
<dbReference type="PROSITE" id="PS50850">
    <property type="entry name" value="MFS"/>
    <property type="match status" value="1"/>
</dbReference>
<dbReference type="GO" id="GO:0005886">
    <property type="term" value="C:plasma membrane"/>
    <property type="evidence" value="ECO:0007669"/>
    <property type="project" value="UniProtKB-SubCell"/>
</dbReference>
<evidence type="ECO:0000259" key="8">
    <source>
        <dbReference type="PROSITE" id="PS50850"/>
    </source>
</evidence>
<feature type="transmembrane region" description="Helical" evidence="7">
    <location>
        <begin position="229"/>
        <end position="248"/>
    </location>
</feature>
<name>A0A5A7SIQ6_9NOCA</name>
<sequence length="405" mass="41847">MRWWGTENHARSGLPAEIWILVTASFVIALGFGIVAPALPQYARSFGVGVTAASAVISAFALMRLIFAPVSGRLVQRSGERPVYLAGLLIVALSTGACAFAQGYWQLLVFRALGGIGSTMFTVSAVGLIIRMSPVHSRGRVSGLYATSFLLGSVSGPLLGSALIGFGLRVPFAIYSVALLIAAAVVFVKLRDSALAKPDTDTSVRTMTLREGLARSAYRSALVSNFANGWAVMGVRTAIVPLFVVEALHRSDALAGIALTVFAVGNALVLLPAGRLSDRLGRKPFLVIGSSVCGVATIAMGFTENVLLFFTTSLIAGMGSGLINPAQQAAVADVVGSKARGGPVLAAFQMVADVGSVVGPLVAGIAAQHVSYAAAFTITGATLLVAAIAWMVVPDTLVRSDPMKA</sequence>
<dbReference type="PROSITE" id="PS00216">
    <property type="entry name" value="SUGAR_TRANSPORT_1"/>
    <property type="match status" value="1"/>
</dbReference>
<dbReference type="InterPro" id="IPR011701">
    <property type="entry name" value="MFS"/>
</dbReference>
<feature type="transmembrane region" description="Helical" evidence="7">
    <location>
        <begin position="172"/>
        <end position="190"/>
    </location>
</feature>
<dbReference type="SUPFAM" id="SSF103473">
    <property type="entry name" value="MFS general substrate transporter"/>
    <property type="match status" value="1"/>
</dbReference>
<keyword evidence="5 7" id="KW-1133">Transmembrane helix</keyword>
<evidence type="ECO:0000313" key="9">
    <source>
        <dbReference type="EMBL" id="KAA0024365.1"/>
    </source>
</evidence>
<dbReference type="InterPro" id="IPR005829">
    <property type="entry name" value="Sugar_transporter_CS"/>
</dbReference>
<feature type="domain" description="Major facilitator superfamily (MFS) profile" evidence="8">
    <location>
        <begin position="17"/>
        <end position="397"/>
    </location>
</feature>
<evidence type="ECO:0000256" key="5">
    <source>
        <dbReference type="ARBA" id="ARBA00022989"/>
    </source>
</evidence>
<dbReference type="EMBL" id="VLNY01000002">
    <property type="protein sequence ID" value="KAA0024365.1"/>
    <property type="molecule type" value="Genomic_DNA"/>
</dbReference>
<gene>
    <name evidence="9" type="ORF">FOY51_05895</name>
</gene>
<dbReference type="InterPro" id="IPR020846">
    <property type="entry name" value="MFS_dom"/>
</dbReference>
<dbReference type="CDD" id="cd17325">
    <property type="entry name" value="MFS_MdtG_SLC18_like"/>
    <property type="match status" value="1"/>
</dbReference>
<dbReference type="Proteomes" id="UP000322244">
    <property type="component" value="Unassembled WGS sequence"/>
</dbReference>
<accession>A0A5A7SIQ6</accession>
<evidence type="ECO:0000256" key="4">
    <source>
        <dbReference type="ARBA" id="ARBA00022692"/>
    </source>
</evidence>
<evidence type="ECO:0000256" key="1">
    <source>
        <dbReference type="ARBA" id="ARBA00004651"/>
    </source>
</evidence>
<feature type="transmembrane region" description="Helical" evidence="7">
    <location>
        <begin position="344"/>
        <end position="366"/>
    </location>
</feature>
<dbReference type="InterPro" id="IPR001958">
    <property type="entry name" value="Tet-R_TetA/multi-R_MdtG-like"/>
</dbReference>
<dbReference type="Pfam" id="PF07690">
    <property type="entry name" value="MFS_1"/>
    <property type="match status" value="2"/>
</dbReference>